<comment type="caution">
    <text evidence="1">The sequence shown here is derived from an EMBL/GenBank/DDBJ whole genome shotgun (WGS) entry which is preliminary data.</text>
</comment>
<name>A0A8J8P5E2_HALGN</name>
<protein>
    <submittedName>
        <fullName evidence="1">Uncharacterized protein</fullName>
    </submittedName>
</protein>
<dbReference type="AlphaFoldDB" id="A0A8J8P5E2"/>
<evidence type="ECO:0000313" key="1">
    <source>
        <dbReference type="EMBL" id="TNV87417.1"/>
    </source>
</evidence>
<accession>A0A8J8P5E2</accession>
<proteinExistence type="predicted"/>
<dbReference type="EMBL" id="RRYP01000444">
    <property type="protein sequence ID" value="TNV87417.1"/>
    <property type="molecule type" value="Genomic_DNA"/>
</dbReference>
<sequence length="100" mass="12071">MQLRQADLQKYQKWATQKVKELLIVTQVRFNREEREQMKYYWIIILNGTDQNNQFVLLVMVFRILPLNYSTTTSLLRAHSQVYCEDQRVVKECQQDVDEA</sequence>
<organism evidence="1 2">
    <name type="scientific">Halteria grandinella</name>
    <dbReference type="NCBI Taxonomy" id="5974"/>
    <lineage>
        <taxon>Eukaryota</taxon>
        <taxon>Sar</taxon>
        <taxon>Alveolata</taxon>
        <taxon>Ciliophora</taxon>
        <taxon>Intramacronucleata</taxon>
        <taxon>Spirotrichea</taxon>
        <taxon>Stichotrichia</taxon>
        <taxon>Sporadotrichida</taxon>
        <taxon>Halteriidae</taxon>
        <taxon>Halteria</taxon>
    </lineage>
</organism>
<gene>
    <name evidence="1" type="ORF">FGO68_gene7693</name>
</gene>
<dbReference type="Proteomes" id="UP000785679">
    <property type="component" value="Unassembled WGS sequence"/>
</dbReference>
<reference evidence="1" key="1">
    <citation type="submission" date="2019-06" db="EMBL/GenBank/DDBJ databases">
        <authorList>
            <person name="Zheng W."/>
        </authorList>
    </citation>
    <scope>NUCLEOTIDE SEQUENCE</scope>
    <source>
        <strain evidence="1">QDHG01</strain>
    </source>
</reference>
<evidence type="ECO:0000313" key="2">
    <source>
        <dbReference type="Proteomes" id="UP000785679"/>
    </source>
</evidence>
<keyword evidence="2" id="KW-1185">Reference proteome</keyword>